<evidence type="ECO:0000313" key="1">
    <source>
        <dbReference type="EMBL" id="KYO34652.1"/>
    </source>
</evidence>
<gene>
    <name evidence="1" type="ORF">Y1Q_0015443</name>
</gene>
<reference evidence="1 2" key="1">
    <citation type="journal article" date="2012" name="Genome Biol.">
        <title>Sequencing three crocodilian genomes to illuminate the evolution of archosaurs and amniotes.</title>
        <authorList>
            <person name="St John J.A."/>
            <person name="Braun E.L."/>
            <person name="Isberg S.R."/>
            <person name="Miles L.G."/>
            <person name="Chong A.Y."/>
            <person name="Gongora J."/>
            <person name="Dalzell P."/>
            <person name="Moran C."/>
            <person name="Bed'hom B."/>
            <person name="Abzhanov A."/>
            <person name="Burgess S.C."/>
            <person name="Cooksey A.M."/>
            <person name="Castoe T.A."/>
            <person name="Crawford N.G."/>
            <person name="Densmore L.D."/>
            <person name="Drew J.C."/>
            <person name="Edwards S.V."/>
            <person name="Faircloth B.C."/>
            <person name="Fujita M.K."/>
            <person name="Greenwold M.J."/>
            <person name="Hoffmann F.G."/>
            <person name="Howard J.M."/>
            <person name="Iguchi T."/>
            <person name="Janes D.E."/>
            <person name="Khan S.Y."/>
            <person name="Kohno S."/>
            <person name="de Koning A.J."/>
            <person name="Lance S.L."/>
            <person name="McCarthy F.M."/>
            <person name="McCormack J.E."/>
            <person name="Merchant M.E."/>
            <person name="Peterson D.G."/>
            <person name="Pollock D.D."/>
            <person name="Pourmand N."/>
            <person name="Raney B.J."/>
            <person name="Roessler K.A."/>
            <person name="Sanford J.R."/>
            <person name="Sawyer R.H."/>
            <person name="Schmidt C.J."/>
            <person name="Triplett E.W."/>
            <person name="Tuberville T.D."/>
            <person name="Venegas-Anaya M."/>
            <person name="Howard J.T."/>
            <person name="Jarvis E.D."/>
            <person name="Guillette L.J.Jr."/>
            <person name="Glenn T.C."/>
            <person name="Green R.E."/>
            <person name="Ray D.A."/>
        </authorList>
    </citation>
    <scope>NUCLEOTIDE SEQUENCE [LARGE SCALE GENOMIC DNA]</scope>
    <source>
        <strain evidence="1">KSC_2009_1</strain>
    </source>
</reference>
<organism evidence="1 2">
    <name type="scientific">Alligator mississippiensis</name>
    <name type="common">American alligator</name>
    <dbReference type="NCBI Taxonomy" id="8496"/>
    <lineage>
        <taxon>Eukaryota</taxon>
        <taxon>Metazoa</taxon>
        <taxon>Chordata</taxon>
        <taxon>Craniata</taxon>
        <taxon>Vertebrata</taxon>
        <taxon>Euteleostomi</taxon>
        <taxon>Archelosauria</taxon>
        <taxon>Archosauria</taxon>
        <taxon>Crocodylia</taxon>
        <taxon>Alligatoridae</taxon>
        <taxon>Alligatorinae</taxon>
        <taxon>Alligator</taxon>
    </lineage>
</organism>
<keyword evidence="2" id="KW-1185">Reference proteome</keyword>
<dbReference type="AlphaFoldDB" id="A0A151NCW5"/>
<dbReference type="Proteomes" id="UP000050525">
    <property type="component" value="Unassembled WGS sequence"/>
</dbReference>
<dbReference type="EMBL" id="AKHW03003364">
    <property type="protein sequence ID" value="KYO34652.1"/>
    <property type="molecule type" value="Genomic_DNA"/>
</dbReference>
<comment type="caution">
    <text evidence="1">The sequence shown here is derived from an EMBL/GenBank/DDBJ whole genome shotgun (WGS) entry which is preliminary data.</text>
</comment>
<name>A0A151NCW5_ALLMI</name>
<accession>A0A151NCW5</accession>
<evidence type="ECO:0000313" key="2">
    <source>
        <dbReference type="Proteomes" id="UP000050525"/>
    </source>
</evidence>
<proteinExistence type="predicted"/>
<protein>
    <submittedName>
        <fullName evidence="1">Uncharacterized protein</fullName>
    </submittedName>
</protein>
<sequence length="68" mass="7888">MAPLKFQGETKTVFQAFFCWNTRPVDISSGPSNIVSTYPRLRALHRIISRMFQLSQCKITCFGYLQEK</sequence>